<organism evidence="2 3">
    <name type="scientific">Emiliania huxleyi (strain CCMP1516)</name>
    <dbReference type="NCBI Taxonomy" id="280463"/>
    <lineage>
        <taxon>Eukaryota</taxon>
        <taxon>Haptista</taxon>
        <taxon>Haptophyta</taxon>
        <taxon>Prymnesiophyceae</taxon>
        <taxon>Isochrysidales</taxon>
        <taxon>Noelaerhabdaceae</taxon>
        <taxon>Emiliania</taxon>
    </lineage>
</organism>
<dbReference type="Gene3D" id="3.30.420.10">
    <property type="entry name" value="Ribonuclease H-like superfamily/Ribonuclease H"/>
    <property type="match status" value="1"/>
</dbReference>
<evidence type="ECO:0000313" key="3">
    <source>
        <dbReference type="Proteomes" id="UP000013827"/>
    </source>
</evidence>
<proteinExistence type="predicted"/>
<protein>
    <recommendedName>
        <fullName evidence="4">RNase H type-1 domain-containing protein</fullName>
    </recommendedName>
</protein>
<dbReference type="RefSeq" id="XP_005787175.1">
    <property type="nucleotide sequence ID" value="XM_005787118.1"/>
</dbReference>
<evidence type="ECO:0000256" key="1">
    <source>
        <dbReference type="SAM" id="MobiDB-lite"/>
    </source>
</evidence>
<dbReference type="GO" id="GO:0003676">
    <property type="term" value="F:nucleic acid binding"/>
    <property type="evidence" value="ECO:0007669"/>
    <property type="project" value="InterPro"/>
</dbReference>
<dbReference type="GeneID" id="17280016"/>
<evidence type="ECO:0008006" key="4">
    <source>
        <dbReference type="Google" id="ProtNLM"/>
    </source>
</evidence>
<feature type="compositionally biased region" description="Pro residues" evidence="1">
    <location>
        <begin position="170"/>
        <end position="181"/>
    </location>
</feature>
<dbReference type="InterPro" id="IPR012337">
    <property type="entry name" value="RNaseH-like_sf"/>
</dbReference>
<dbReference type="SUPFAM" id="SSF53098">
    <property type="entry name" value="Ribonuclease H-like"/>
    <property type="match status" value="1"/>
</dbReference>
<dbReference type="KEGG" id="ehx:EMIHUDRAFT_228253"/>
<keyword evidence="3" id="KW-1185">Reference proteome</keyword>
<dbReference type="PaxDb" id="2903-EOD34746"/>
<sequence>MGGDGISDENAMLVTEGYGPVVTSPVHAAFVGARKHTNNTAELSALAELFRSLLHTAPRPAGSRGVVRTDSEYAMASSRHEVTWRHVKGHSGHKWNDYVDKQADLGRSGARDCGAPEWQDGSVPTDADDGESSTVGDDMPINGGATTIPLDDIGDGASSYADDPPDSPENEPPPSAPPSSPKAPIVEQGMIWISYTPSAQARHIGDNKGIRRERAIDIDVDPADSTDVDVITSAATALSLDDTVENRTEDLAEAMGRITLDPDPAPTPRGGGTRPCRAPLAAPGRGTPWKRAPSPVSRTPLAGAADQFRERSSAGGCEPLAARTPACGFEWRAIPLAGWFSGFEPSHIGCRGDVSALSGTKRVVENVGVVSWKRSEAGTSGVLEVDVFSCRHVSTRHNHK</sequence>
<reference evidence="2" key="2">
    <citation type="submission" date="2024-10" db="UniProtKB">
        <authorList>
            <consortium name="EnsemblProtists"/>
        </authorList>
    </citation>
    <scope>IDENTIFICATION</scope>
</reference>
<evidence type="ECO:0000313" key="2">
    <source>
        <dbReference type="EnsemblProtists" id="EOD34746"/>
    </source>
</evidence>
<feature type="region of interest" description="Disordered" evidence="1">
    <location>
        <begin position="107"/>
        <end position="183"/>
    </location>
</feature>
<dbReference type="Proteomes" id="UP000013827">
    <property type="component" value="Unassembled WGS sequence"/>
</dbReference>
<reference evidence="3" key="1">
    <citation type="journal article" date="2013" name="Nature">
        <title>Pan genome of the phytoplankton Emiliania underpins its global distribution.</title>
        <authorList>
            <person name="Read B.A."/>
            <person name="Kegel J."/>
            <person name="Klute M.J."/>
            <person name="Kuo A."/>
            <person name="Lefebvre S.C."/>
            <person name="Maumus F."/>
            <person name="Mayer C."/>
            <person name="Miller J."/>
            <person name="Monier A."/>
            <person name="Salamov A."/>
            <person name="Young J."/>
            <person name="Aguilar M."/>
            <person name="Claverie J.M."/>
            <person name="Frickenhaus S."/>
            <person name="Gonzalez K."/>
            <person name="Herman E.K."/>
            <person name="Lin Y.C."/>
            <person name="Napier J."/>
            <person name="Ogata H."/>
            <person name="Sarno A.F."/>
            <person name="Shmutz J."/>
            <person name="Schroeder D."/>
            <person name="de Vargas C."/>
            <person name="Verret F."/>
            <person name="von Dassow P."/>
            <person name="Valentin K."/>
            <person name="Van de Peer Y."/>
            <person name="Wheeler G."/>
            <person name="Dacks J.B."/>
            <person name="Delwiche C.F."/>
            <person name="Dyhrman S.T."/>
            <person name="Glockner G."/>
            <person name="John U."/>
            <person name="Richards T."/>
            <person name="Worden A.Z."/>
            <person name="Zhang X."/>
            <person name="Grigoriev I.V."/>
            <person name="Allen A.E."/>
            <person name="Bidle K."/>
            <person name="Borodovsky M."/>
            <person name="Bowler C."/>
            <person name="Brownlee C."/>
            <person name="Cock J.M."/>
            <person name="Elias M."/>
            <person name="Gladyshev V.N."/>
            <person name="Groth M."/>
            <person name="Guda C."/>
            <person name="Hadaegh A."/>
            <person name="Iglesias-Rodriguez M.D."/>
            <person name="Jenkins J."/>
            <person name="Jones B.M."/>
            <person name="Lawson T."/>
            <person name="Leese F."/>
            <person name="Lindquist E."/>
            <person name="Lobanov A."/>
            <person name="Lomsadze A."/>
            <person name="Malik S.B."/>
            <person name="Marsh M.E."/>
            <person name="Mackinder L."/>
            <person name="Mock T."/>
            <person name="Mueller-Roeber B."/>
            <person name="Pagarete A."/>
            <person name="Parker M."/>
            <person name="Probert I."/>
            <person name="Quesneville H."/>
            <person name="Raines C."/>
            <person name="Rensing S.A."/>
            <person name="Riano-Pachon D.M."/>
            <person name="Richier S."/>
            <person name="Rokitta S."/>
            <person name="Shiraiwa Y."/>
            <person name="Soanes D.M."/>
            <person name="van der Giezen M."/>
            <person name="Wahlund T.M."/>
            <person name="Williams B."/>
            <person name="Wilson W."/>
            <person name="Wolfe G."/>
            <person name="Wurch L.L."/>
        </authorList>
    </citation>
    <scope>NUCLEOTIDE SEQUENCE</scope>
</reference>
<dbReference type="EnsemblProtists" id="EOD34746">
    <property type="protein sequence ID" value="EOD34746"/>
    <property type="gene ID" value="EMIHUDRAFT_228253"/>
</dbReference>
<feature type="region of interest" description="Disordered" evidence="1">
    <location>
        <begin position="279"/>
        <end position="300"/>
    </location>
</feature>
<dbReference type="AlphaFoldDB" id="A0A0D3KG61"/>
<accession>A0A0D3KG61</accession>
<dbReference type="HOGENOM" id="CLU_063986_0_0_1"/>
<name>A0A0D3KG61_EMIH1</name>
<dbReference type="InterPro" id="IPR036397">
    <property type="entry name" value="RNaseH_sf"/>
</dbReference>